<dbReference type="PANTHER" id="PTHR13802">
    <property type="entry name" value="MUCIN 4-RELATED"/>
    <property type="match status" value="1"/>
</dbReference>
<dbReference type="InParanoid" id="A0A6C2YQF8"/>
<accession>A0A6C2YQF8</accession>
<feature type="domain" description="NIDO" evidence="2">
    <location>
        <begin position="118"/>
        <end position="210"/>
    </location>
</feature>
<dbReference type="Proteomes" id="UP000464378">
    <property type="component" value="Chromosome"/>
</dbReference>
<protein>
    <recommendedName>
        <fullName evidence="6">NIDO domain-containing protein</fullName>
    </recommendedName>
</protein>
<feature type="domain" description="NIDO" evidence="2">
    <location>
        <begin position="65"/>
        <end position="115"/>
    </location>
</feature>
<proteinExistence type="predicted"/>
<dbReference type="Pfam" id="PF07589">
    <property type="entry name" value="PEP-CTERM"/>
    <property type="match status" value="1"/>
</dbReference>
<dbReference type="AlphaFoldDB" id="A0A6C2YQF8"/>
<evidence type="ECO:0000259" key="3">
    <source>
        <dbReference type="Pfam" id="PF07589"/>
    </source>
</evidence>
<feature type="domain" description="Ice-binding protein C-terminal" evidence="3">
    <location>
        <begin position="266"/>
        <end position="287"/>
    </location>
</feature>
<dbReference type="RefSeq" id="WP_162661447.1">
    <property type="nucleotide sequence ID" value="NZ_LR593887.1"/>
</dbReference>
<name>A0A6C2YQF8_9BACT</name>
<dbReference type="EMBL" id="LR593887">
    <property type="protein sequence ID" value="VTS03822.1"/>
    <property type="molecule type" value="Genomic_DNA"/>
</dbReference>
<sequence length="302" mass="31487">MKAFRDGRAILAFALLGIGLGGNLVHAEPIRSGYASTTLPTIDDTSSPAVDLGFSVKIYGQEFSQVYVNENGNLTFGAPLAQFTPTPLSSATTPILAPFFADVDVSLAGQITYGTGTVEGRPAFFATWTDVGYYATIDGADKRNDFQVVIIDRSDLSVGEFDLEFNYGVIEWESGDFSGGADGLGGTTARVGFGSGSSDSGQWMELDGSGLAGALLSGGANDLNQSTIRYSFENGLPVLVRNPDPDTGGGNNGGGNHGGDPVSPEVPEPASWALAAMGVIALFRWKRLSLLNPTPRPASTTD</sequence>
<dbReference type="KEGG" id="tim:GMBLW1_07150"/>
<evidence type="ECO:0000313" key="4">
    <source>
        <dbReference type="EMBL" id="VIP03245.1"/>
    </source>
</evidence>
<gene>
    <name evidence="4" type="ORF">GMBLW1_07150</name>
</gene>
<evidence type="ECO:0000313" key="5">
    <source>
        <dbReference type="Proteomes" id="UP000464378"/>
    </source>
</evidence>
<evidence type="ECO:0000259" key="2">
    <source>
        <dbReference type="Pfam" id="PF06119"/>
    </source>
</evidence>
<dbReference type="InterPro" id="IPR003886">
    <property type="entry name" value="NIDO_dom"/>
</dbReference>
<dbReference type="InterPro" id="IPR051495">
    <property type="entry name" value="Epithelial_Barrier/Signaling"/>
</dbReference>
<dbReference type="PANTHER" id="PTHR13802:SF65">
    <property type="entry name" value="NIDOGEN"/>
    <property type="match status" value="1"/>
</dbReference>
<reference evidence="4" key="1">
    <citation type="submission" date="2019-04" db="EMBL/GenBank/DDBJ databases">
        <authorList>
            <consortium name="Science for Life Laboratories"/>
        </authorList>
    </citation>
    <scope>NUCLEOTIDE SEQUENCE</scope>
    <source>
        <strain evidence="4">MBLW1</strain>
    </source>
</reference>
<feature type="compositionally biased region" description="Gly residues" evidence="1">
    <location>
        <begin position="247"/>
        <end position="258"/>
    </location>
</feature>
<evidence type="ECO:0008006" key="6">
    <source>
        <dbReference type="Google" id="ProtNLM"/>
    </source>
</evidence>
<keyword evidence="5" id="KW-1185">Reference proteome</keyword>
<dbReference type="InterPro" id="IPR013424">
    <property type="entry name" value="Ice-binding_C"/>
</dbReference>
<dbReference type="EMBL" id="LR586016">
    <property type="protein sequence ID" value="VIP03245.1"/>
    <property type="molecule type" value="Genomic_DNA"/>
</dbReference>
<dbReference type="GO" id="GO:0007160">
    <property type="term" value="P:cell-matrix adhesion"/>
    <property type="evidence" value="ECO:0007669"/>
    <property type="project" value="InterPro"/>
</dbReference>
<organism evidence="4">
    <name type="scientific">Tuwongella immobilis</name>
    <dbReference type="NCBI Taxonomy" id="692036"/>
    <lineage>
        <taxon>Bacteria</taxon>
        <taxon>Pseudomonadati</taxon>
        <taxon>Planctomycetota</taxon>
        <taxon>Planctomycetia</taxon>
        <taxon>Gemmatales</taxon>
        <taxon>Gemmataceae</taxon>
        <taxon>Tuwongella</taxon>
    </lineage>
</organism>
<evidence type="ECO:0000256" key="1">
    <source>
        <dbReference type="SAM" id="MobiDB-lite"/>
    </source>
</evidence>
<dbReference type="Pfam" id="PF06119">
    <property type="entry name" value="NIDO"/>
    <property type="match status" value="2"/>
</dbReference>
<feature type="region of interest" description="Disordered" evidence="1">
    <location>
        <begin position="240"/>
        <end position="267"/>
    </location>
</feature>